<feature type="compositionally biased region" description="Polar residues" evidence="1">
    <location>
        <begin position="266"/>
        <end position="276"/>
    </location>
</feature>
<organism evidence="2 3">
    <name type="scientific">Trametes cubensis</name>
    <dbReference type="NCBI Taxonomy" id="1111947"/>
    <lineage>
        <taxon>Eukaryota</taxon>
        <taxon>Fungi</taxon>
        <taxon>Dikarya</taxon>
        <taxon>Basidiomycota</taxon>
        <taxon>Agaricomycotina</taxon>
        <taxon>Agaricomycetes</taxon>
        <taxon>Polyporales</taxon>
        <taxon>Polyporaceae</taxon>
        <taxon>Trametes</taxon>
    </lineage>
</organism>
<feature type="region of interest" description="Disordered" evidence="1">
    <location>
        <begin position="227"/>
        <end position="320"/>
    </location>
</feature>
<gene>
    <name evidence="2" type="ORF">ONZ51_g11561</name>
</gene>
<keyword evidence="3" id="KW-1185">Reference proteome</keyword>
<comment type="caution">
    <text evidence="2">The sequence shown here is derived from an EMBL/GenBank/DDBJ whole genome shotgun (WGS) entry which is preliminary data.</text>
</comment>
<sequence length="320" mass="34158">MSVRARCAFVNRTYAMVGGGGADGLRDWNSGRSHHVGLRAEPSKLIRVNGLSASKFRLGRQSISRGGQVSERVGGYQLHPPTQPPTSCSVLLSITPSSSLLFVVSTIPPAANRAGSSRSSSAKGTTSCDRVDRDWDGIEDPISDMWEYFEAARALYAESDDQEALRSADSTPLLTSSLYTNSPSQLPHIEDIGSPQTAVSVLPISLDDRNDPEWYISWPESLPIAENASECDPESSMPPQEATDAESFACSQSDDGPGAWAPPLQPSTEVQESSGGSKPHSLLPPGSPSTSQLIRDSTPPCIVHQAHGQSTGRICTPDLR</sequence>
<protein>
    <submittedName>
        <fullName evidence="2">Uncharacterized protein</fullName>
    </submittedName>
</protein>
<evidence type="ECO:0000313" key="2">
    <source>
        <dbReference type="EMBL" id="KAJ8457384.1"/>
    </source>
</evidence>
<evidence type="ECO:0000313" key="3">
    <source>
        <dbReference type="Proteomes" id="UP001215151"/>
    </source>
</evidence>
<reference evidence="2" key="1">
    <citation type="submission" date="2022-11" db="EMBL/GenBank/DDBJ databases">
        <title>Genome Sequence of Cubamyces cubensis.</title>
        <authorList>
            <person name="Buettner E."/>
        </authorList>
    </citation>
    <scope>NUCLEOTIDE SEQUENCE</scope>
    <source>
        <strain evidence="2">MPL-01</strain>
    </source>
</reference>
<proteinExistence type="predicted"/>
<dbReference type="Proteomes" id="UP001215151">
    <property type="component" value="Unassembled WGS sequence"/>
</dbReference>
<dbReference type="AlphaFoldDB" id="A0AAD7THY6"/>
<feature type="compositionally biased region" description="Low complexity" evidence="1">
    <location>
        <begin position="113"/>
        <end position="127"/>
    </location>
</feature>
<evidence type="ECO:0000256" key="1">
    <source>
        <dbReference type="SAM" id="MobiDB-lite"/>
    </source>
</evidence>
<name>A0AAD7THY6_9APHY</name>
<accession>A0AAD7THY6</accession>
<feature type="region of interest" description="Disordered" evidence="1">
    <location>
        <begin position="111"/>
        <end position="134"/>
    </location>
</feature>
<dbReference type="EMBL" id="JAPEVG010000567">
    <property type="protein sequence ID" value="KAJ8457384.1"/>
    <property type="molecule type" value="Genomic_DNA"/>
</dbReference>